<keyword evidence="1" id="KW-0378">Hydrolase</keyword>
<sequence>MTTTETETVTGSARTCPGHGSPCGEPIGEGSARCGACTELVVQERNGLLGLLGDNLTEALRQVREGLELVARMEDTGLARGGMAEELRQELGKVIARLENTQRTREEFLRYGDETCPGYGPTAGKCDAVLAPEVALCDTCHGHLLEDRTITDEHKNLTWEIEQALHGVVDAQGTAERLDRRSHNVKGPEDGLDLRQELGAAVRHLQNARRVHDEHLTGCRSAAPAVTTTRKENGS</sequence>
<reference evidence="1 2" key="1">
    <citation type="submission" date="2020-08" db="EMBL/GenBank/DDBJ databases">
        <title>Sequencing the genomes of 1000 actinobacteria strains.</title>
        <authorList>
            <person name="Klenk H.-P."/>
        </authorList>
    </citation>
    <scope>NUCLEOTIDE SEQUENCE [LARGE SCALE GENOMIC DNA]</scope>
    <source>
        <strain evidence="1 2">DSM 45823</strain>
    </source>
</reference>
<protein>
    <submittedName>
        <fullName evidence="1">ATP-dependent exoDNAse (Exonuclease V) alpha subunit</fullName>
    </submittedName>
</protein>
<dbReference type="RefSeq" id="WP_182706920.1">
    <property type="nucleotide sequence ID" value="NZ_JACJII010000001.1"/>
</dbReference>
<keyword evidence="1" id="KW-0269">Exonuclease</keyword>
<dbReference type="Proteomes" id="UP000539313">
    <property type="component" value="Unassembled WGS sequence"/>
</dbReference>
<name>A0A7W3N1P5_9ACTN</name>
<gene>
    <name evidence="1" type="ORF">HNR21_004744</name>
</gene>
<evidence type="ECO:0000313" key="2">
    <source>
        <dbReference type="Proteomes" id="UP000539313"/>
    </source>
</evidence>
<evidence type="ECO:0000313" key="1">
    <source>
        <dbReference type="EMBL" id="MBA9005862.1"/>
    </source>
</evidence>
<dbReference type="AlphaFoldDB" id="A0A7W3N1P5"/>
<dbReference type="EMBL" id="JACJII010000001">
    <property type="protein sequence ID" value="MBA9005862.1"/>
    <property type="molecule type" value="Genomic_DNA"/>
</dbReference>
<organism evidence="1 2">
    <name type="scientific">Thermomonospora cellulosilytica</name>
    <dbReference type="NCBI Taxonomy" id="1411118"/>
    <lineage>
        <taxon>Bacteria</taxon>
        <taxon>Bacillati</taxon>
        <taxon>Actinomycetota</taxon>
        <taxon>Actinomycetes</taxon>
        <taxon>Streptosporangiales</taxon>
        <taxon>Thermomonosporaceae</taxon>
        <taxon>Thermomonospora</taxon>
    </lineage>
</organism>
<proteinExistence type="predicted"/>
<accession>A0A7W3N1P5</accession>
<keyword evidence="1" id="KW-0540">Nuclease</keyword>
<keyword evidence="2" id="KW-1185">Reference proteome</keyword>
<comment type="caution">
    <text evidence="1">The sequence shown here is derived from an EMBL/GenBank/DDBJ whole genome shotgun (WGS) entry which is preliminary data.</text>
</comment>
<dbReference type="GO" id="GO:0004527">
    <property type="term" value="F:exonuclease activity"/>
    <property type="evidence" value="ECO:0007669"/>
    <property type="project" value="UniProtKB-KW"/>
</dbReference>